<dbReference type="AlphaFoldDB" id="A0A941JBJ1"/>
<dbReference type="Proteomes" id="UP000680045">
    <property type="component" value="Unassembled WGS sequence"/>
</dbReference>
<accession>A0A941JBJ1</accession>
<dbReference type="EMBL" id="JAGTPW010000052">
    <property type="protein sequence ID" value="MBR8645824.1"/>
    <property type="molecule type" value="Genomic_DNA"/>
</dbReference>
<proteinExistence type="predicted"/>
<gene>
    <name evidence="1" type="ORF">KEH51_23075</name>
</gene>
<evidence type="ECO:0000313" key="1">
    <source>
        <dbReference type="EMBL" id="MBR8645824.1"/>
    </source>
</evidence>
<name>A0A941JBJ1_9BACI</name>
<organism evidence="1 2">
    <name type="scientific">Peribacillus frigoritolerans</name>
    <dbReference type="NCBI Taxonomy" id="450367"/>
    <lineage>
        <taxon>Bacteria</taxon>
        <taxon>Bacillati</taxon>
        <taxon>Bacillota</taxon>
        <taxon>Bacilli</taxon>
        <taxon>Bacillales</taxon>
        <taxon>Bacillaceae</taxon>
        <taxon>Peribacillus</taxon>
    </lineage>
</organism>
<evidence type="ECO:0000313" key="2">
    <source>
        <dbReference type="Proteomes" id="UP000680045"/>
    </source>
</evidence>
<reference evidence="1" key="1">
    <citation type="submission" date="2021-04" db="EMBL/GenBank/DDBJ databases">
        <title>Whole genome sequencing of Enterococci isolates from hospitalized patients.</title>
        <authorList>
            <person name="Ogoti B.M."/>
            <person name="Onyambu F.G."/>
        </authorList>
    </citation>
    <scope>NUCLEOTIDE SEQUENCE</scope>
    <source>
        <strain evidence="1">242</strain>
    </source>
</reference>
<comment type="caution">
    <text evidence="1">The sequence shown here is derived from an EMBL/GenBank/DDBJ whole genome shotgun (WGS) entry which is preliminary data.</text>
</comment>
<sequence length="53" mass="6111">MSDLQEKVKTQLEWHLKELAVKTLNQAEIHDSTLESKAQALQIEVTESYIKTL</sequence>
<protein>
    <submittedName>
        <fullName evidence="1">Uncharacterized protein</fullName>
    </submittedName>
</protein>